<dbReference type="InterPro" id="IPR006566">
    <property type="entry name" value="FBD"/>
</dbReference>
<dbReference type="PANTHER" id="PTHR32141:SF179">
    <property type="entry name" value="F-BOX DOMAIN-CONTAINING PROTEIN"/>
    <property type="match status" value="1"/>
</dbReference>
<keyword evidence="3" id="KW-1185">Reference proteome</keyword>
<dbReference type="EMBL" id="BQKI01000074">
    <property type="protein sequence ID" value="GJN19559.1"/>
    <property type="molecule type" value="Genomic_DNA"/>
</dbReference>
<name>A0AAV5E879_ELECO</name>
<accession>A0AAV5E879</accession>
<feature type="domain" description="FBD" evidence="1">
    <location>
        <begin position="50"/>
        <end position="92"/>
    </location>
</feature>
<dbReference type="PANTHER" id="PTHR32141">
    <property type="match status" value="1"/>
</dbReference>
<evidence type="ECO:0000313" key="2">
    <source>
        <dbReference type="EMBL" id="GJN19559.1"/>
    </source>
</evidence>
<dbReference type="Pfam" id="PF08387">
    <property type="entry name" value="FBD"/>
    <property type="match status" value="1"/>
</dbReference>
<evidence type="ECO:0000313" key="3">
    <source>
        <dbReference type="Proteomes" id="UP001054889"/>
    </source>
</evidence>
<evidence type="ECO:0000259" key="1">
    <source>
        <dbReference type="Pfam" id="PF08387"/>
    </source>
</evidence>
<dbReference type="Proteomes" id="UP001054889">
    <property type="component" value="Unassembled WGS sequence"/>
</dbReference>
<protein>
    <recommendedName>
        <fullName evidence="1">FBD domain-containing protein</fullName>
    </recommendedName>
</protein>
<proteinExistence type="predicted"/>
<dbReference type="InterPro" id="IPR055302">
    <property type="entry name" value="F-box_dom-containing"/>
</dbReference>
<reference evidence="2" key="1">
    <citation type="journal article" date="2018" name="DNA Res.">
        <title>Multiple hybrid de novo genome assembly of finger millet, an orphan allotetraploid crop.</title>
        <authorList>
            <person name="Hatakeyama M."/>
            <person name="Aluri S."/>
            <person name="Balachadran M.T."/>
            <person name="Sivarajan S.R."/>
            <person name="Patrignani A."/>
            <person name="Gruter S."/>
            <person name="Poveda L."/>
            <person name="Shimizu-Inatsugi R."/>
            <person name="Baeten J."/>
            <person name="Francoijs K.J."/>
            <person name="Nataraja K.N."/>
            <person name="Reddy Y.A.N."/>
            <person name="Phadnis S."/>
            <person name="Ravikumar R.L."/>
            <person name="Schlapbach R."/>
            <person name="Sreeman S.M."/>
            <person name="Shimizu K.K."/>
        </authorList>
    </citation>
    <scope>NUCLEOTIDE SEQUENCE</scope>
</reference>
<gene>
    <name evidence="2" type="primary">gb06848</name>
    <name evidence="2" type="ORF">PR202_gb06848</name>
</gene>
<reference evidence="2" key="2">
    <citation type="submission" date="2021-12" db="EMBL/GenBank/DDBJ databases">
        <title>Resequencing data analysis of finger millet.</title>
        <authorList>
            <person name="Hatakeyama M."/>
            <person name="Aluri S."/>
            <person name="Balachadran M.T."/>
            <person name="Sivarajan S.R."/>
            <person name="Poveda L."/>
            <person name="Shimizu-Inatsugi R."/>
            <person name="Schlapbach R."/>
            <person name="Sreeman S.M."/>
            <person name="Shimizu K.K."/>
        </authorList>
    </citation>
    <scope>NUCLEOTIDE SEQUENCE</scope>
</reference>
<comment type="caution">
    <text evidence="2">The sequence shown here is derived from an EMBL/GenBank/DDBJ whole genome shotgun (WGS) entry which is preliminary data.</text>
</comment>
<sequence length="157" mass="18381">MPSVKVLALEDVDRMHINDFLRCFPRLEKLYLKGSQGIFRSEGTYGVKLNPIECFELYLRRIVFNGYKGDTSDVKLVKFFLTKARVLESISFRFSTSNNNVCSEEEWIADQRFRMRLNNRASESAKLSFAHDEGYRNDDVYCCGKYASDVTDHIHYY</sequence>
<organism evidence="2 3">
    <name type="scientific">Eleusine coracana subsp. coracana</name>
    <dbReference type="NCBI Taxonomy" id="191504"/>
    <lineage>
        <taxon>Eukaryota</taxon>
        <taxon>Viridiplantae</taxon>
        <taxon>Streptophyta</taxon>
        <taxon>Embryophyta</taxon>
        <taxon>Tracheophyta</taxon>
        <taxon>Spermatophyta</taxon>
        <taxon>Magnoliopsida</taxon>
        <taxon>Liliopsida</taxon>
        <taxon>Poales</taxon>
        <taxon>Poaceae</taxon>
        <taxon>PACMAD clade</taxon>
        <taxon>Chloridoideae</taxon>
        <taxon>Cynodonteae</taxon>
        <taxon>Eleusininae</taxon>
        <taxon>Eleusine</taxon>
    </lineage>
</organism>
<dbReference type="AlphaFoldDB" id="A0AAV5E879"/>